<dbReference type="OrthoDB" id="9764953at2"/>
<proteinExistence type="predicted"/>
<name>R7ZU79_9BACT</name>
<dbReference type="EMBL" id="AQHR01000051">
    <property type="protein sequence ID" value="EON77549.1"/>
    <property type="molecule type" value="Genomic_DNA"/>
</dbReference>
<dbReference type="AlphaFoldDB" id="R7ZU79"/>
<keyword evidence="4" id="KW-1185">Reference proteome</keyword>
<protein>
    <submittedName>
        <fullName evidence="3">Putative polyhydroxyalkanoate depolymerase</fullName>
    </submittedName>
</protein>
<dbReference type="InterPro" id="IPR050955">
    <property type="entry name" value="Plant_Biomass_Hydrol_Est"/>
</dbReference>
<dbReference type="InterPro" id="IPR029058">
    <property type="entry name" value="AB_hydrolase_fold"/>
</dbReference>
<evidence type="ECO:0000313" key="3">
    <source>
        <dbReference type="EMBL" id="EON77549.1"/>
    </source>
</evidence>
<organism evidence="3 4">
    <name type="scientific">Lunatimonas lonarensis</name>
    <dbReference type="NCBI Taxonomy" id="1232681"/>
    <lineage>
        <taxon>Bacteria</taxon>
        <taxon>Pseudomonadati</taxon>
        <taxon>Bacteroidota</taxon>
        <taxon>Cytophagia</taxon>
        <taxon>Cytophagales</taxon>
        <taxon>Cyclobacteriaceae</taxon>
    </lineage>
</organism>
<reference evidence="3 4" key="1">
    <citation type="submission" date="2013-02" db="EMBL/GenBank/DDBJ databases">
        <title>A novel strain isolated from Lonar lake, Maharashtra, India.</title>
        <authorList>
            <person name="Singh A."/>
        </authorList>
    </citation>
    <scope>NUCLEOTIDE SEQUENCE [LARGE SCALE GENOMIC DNA]</scope>
    <source>
        <strain evidence="3 4">AK24</strain>
    </source>
</reference>
<dbReference type="SUPFAM" id="SSF53474">
    <property type="entry name" value="alpha/beta-Hydrolases"/>
    <property type="match status" value="1"/>
</dbReference>
<dbReference type="Gene3D" id="3.40.50.1820">
    <property type="entry name" value="alpha/beta hydrolase"/>
    <property type="match status" value="1"/>
</dbReference>
<dbReference type="STRING" id="1232681.ADIS_1952"/>
<comment type="caution">
    <text evidence="3">The sequence shown here is derived from an EMBL/GenBank/DDBJ whole genome shotgun (WGS) entry which is preliminary data.</text>
</comment>
<accession>R7ZU79</accession>
<sequence length="421" mass="48179">MKHLFIRSLFVMAMLVGCHGQQASSQELRRELEDWLAVKSADREPLERHAFSQKPLTKAEAEFSIDLLFQDKQRQLLSDFGNQWESRELSYQGLQMPFFYQTFGDEPAEGRSLFISMHGGGNTRPETNNRQYENQKHLYDEAMGSLEGIYLAPRAPTNTWNLWHEAHIDDFFSRLIQLAVAKEKVNPNRVYLLGYSAGGDGVFQLAPRMADRWAAVSMMAGHPNETSPLGLKNTPFALHMGALDAAYDRNKKAEEWKQLLDSLERNAPGTYIHQVVLHEGKGHWMQLQDASALAWMSDFTRNPVPEKVVWKQDDRHHTDFYWLGVPEELIETGGEVIAEYNPSRNEVNILSNYSSRLHIYLNDQMLDLDAPVTIKYQGATIAKKTFHRSLPVIYRTLSAKGDPHLAFSCVLTVIDNKRLEE</sequence>
<dbReference type="PANTHER" id="PTHR43037">
    <property type="entry name" value="UNNAMED PRODUCT-RELATED"/>
    <property type="match status" value="1"/>
</dbReference>
<gene>
    <name evidence="3" type="ORF">ADIS_1952</name>
</gene>
<evidence type="ECO:0000256" key="2">
    <source>
        <dbReference type="ARBA" id="ARBA00022801"/>
    </source>
</evidence>
<evidence type="ECO:0000313" key="4">
    <source>
        <dbReference type="Proteomes" id="UP000013909"/>
    </source>
</evidence>
<evidence type="ECO:0000256" key="1">
    <source>
        <dbReference type="ARBA" id="ARBA00022729"/>
    </source>
</evidence>
<keyword evidence="1" id="KW-0732">Signal</keyword>
<dbReference type="PANTHER" id="PTHR43037:SF5">
    <property type="entry name" value="FERULOYL ESTERASE"/>
    <property type="match status" value="1"/>
</dbReference>
<keyword evidence="2" id="KW-0378">Hydrolase</keyword>
<dbReference type="GO" id="GO:0016787">
    <property type="term" value="F:hydrolase activity"/>
    <property type="evidence" value="ECO:0007669"/>
    <property type="project" value="UniProtKB-KW"/>
</dbReference>
<dbReference type="RefSeq" id="WP_010854090.1">
    <property type="nucleotide sequence ID" value="NZ_AQHR01000051.1"/>
</dbReference>
<dbReference type="PATRIC" id="fig|1288963.3.peg.1943"/>
<dbReference type="PROSITE" id="PS51257">
    <property type="entry name" value="PROKAR_LIPOPROTEIN"/>
    <property type="match status" value="1"/>
</dbReference>
<dbReference type="Proteomes" id="UP000013909">
    <property type="component" value="Unassembled WGS sequence"/>
</dbReference>